<protein>
    <submittedName>
        <fullName evidence="1">Uncharacterized protein</fullName>
    </submittedName>
</protein>
<proteinExistence type="predicted"/>
<gene>
    <name evidence="1" type="ORF">ICJ83_06325</name>
</gene>
<evidence type="ECO:0000313" key="1">
    <source>
        <dbReference type="EMBL" id="MBD0831744.1"/>
    </source>
</evidence>
<organism evidence="1 2">
    <name type="scientific">Aestuariibaculum sediminum</name>
    <dbReference type="NCBI Taxonomy" id="2770637"/>
    <lineage>
        <taxon>Bacteria</taxon>
        <taxon>Pseudomonadati</taxon>
        <taxon>Bacteroidota</taxon>
        <taxon>Flavobacteriia</taxon>
        <taxon>Flavobacteriales</taxon>
        <taxon>Flavobacteriaceae</taxon>
    </lineage>
</organism>
<keyword evidence="2" id="KW-1185">Reference proteome</keyword>
<dbReference type="Proteomes" id="UP000600588">
    <property type="component" value="Unassembled WGS sequence"/>
</dbReference>
<dbReference type="AlphaFoldDB" id="A0A8J6QH91"/>
<name>A0A8J6QH91_9FLAO</name>
<reference evidence="1 2" key="1">
    <citation type="submission" date="2020-09" db="EMBL/GenBank/DDBJ databases">
        <title>TT11 complete genome.</title>
        <authorList>
            <person name="Wu Z."/>
        </authorList>
    </citation>
    <scope>NUCLEOTIDE SEQUENCE [LARGE SCALE GENOMIC DNA]</scope>
    <source>
        <strain evidence="1 2">TT11</strain>
    </source>
</reference>
<dbReference type="EMBL" id="JACVXB010000002">
    <property type="protein sequence ID" value="MBD0831744.1"/>
    <property type="molecule type" value="Genomic_DNA"/>
</dbReference>
<sequence length="292" mass="32585">MSKKHLVIFLAVLFPIFLLAQEKYEYVGLILINDTINISYKVSLMENNGQVNGYSLTDLGGEHETRSTIKGEYNASNKELNFRETGIVYTKSPITQNDFCFINTTIEDFTFKKSNKIKANFVGLFSDHSKCVDGELFLSPLEKIEAKFSKVIKKVNNSKKVPDSIKTKLSSMKMMDSINMNVLRKNQTLSVFSKSKKVNLVIYDGGKEDGDKVTISINNKPVLTNFEAKNNKKVITVDLSAVKTSVVIKAVNEGSIAPNTVIVELQDGENTIKAMSNLNKGETTQIDFLKAK</sequence>
<dbReference type="RefSeq" id="WP_188229536.1">
    <property type="nucleotide sequence ID" value="NZ_JACVXB010000002.1"/>
</dbReference>
<comment type="caution">
    <text evidence="1">The sequence shown here is derived from an EMBL/GenBank/DDBJ whole genome shotgun (WGS) entry which is preliminary data.</text>
</comment>
<accession>A0A8J6QH91</accession>
<evidence type="ECO:0000313" key="2">
    <source>
        <dbReference type="Proteomes" id="UP000600588"/>
    </source>
</evidence>